<reference evidence="1" key="1">
    <citation type="submission" date="2020-09" db="EMBL/GenBank/DDBJ databases">
        <title>A novel bacterium of genus Paenibacillus, isolated from South China Sea.</title>
        <authorList>
            <person name="Huang H."/>
            <person name="Mo K."/>
            <person name="Hu Y."/>
        </authorList>
    </citation>
    <scope>NUCLEOTIDE SEQUENCE</scope>
    <source>
        <strain evidence="1">IB182496</strain>
    </source>
</reference>
<dbReference type="AlphaFoldDB" id="A0A927BSY1"/>
<sequence>MDAITMQGFRSGVQTLLEASLPELPVTEPGNPEQLTVAHLQLDALPIVHTPATGWRARRSHVVNVRYAAPQDTQEEALAVAERLTDALERVQLGSQLYRCSELRVESAPDGLRVTASYAFDVLREHGQEPAMQRMTHDGAVSG</sequence>
<dbReference type="Proteomes" id="UP000621560">
    <property type="component" value="Unassembled WGS sequence"/>
</dbReference>
<name>A0A927BSY1_9BACL</name>
<proteinExistence type="predicted"/>
<evidence type="ECO:0000313" key="1">
    <source>
        <dbReference type="EMBL" id="MBD2846193.1"/>
    </source>
</evidence>
<organism evidence="1 2">
    <name type="scientific">Paenibacillus sabuli</name>
    <dbReference type="NCBI Taxonomy" id="2772509"/>
    <lineage>
        <taxon>Bacteria</taxon>
        <taxon>Bacillati</taxon>
        <taxon>Bacillota</taxon>
        <taxon>Bacilli</taxon>
        <taxon>Bacillales</taxon>
        <taxon>Paenibacillaceae</taxon>
        <taxon>Paenibacillus</taxon>
    </lineage>
</organism>
<protein>
    <submittedName>
        <fullName evidence="1">Uncharacterized protein</fullName>
    </submittedName>
</protein>
<comment type="caution">
    <text evidence="1">The sequence shown here is derived from an EMBL/GenBank/DDBJ whole genome shotgun (WGS) entry which is preliminary data.</text>
</comment>
<dbReference type="EMBL" id="JACXIZ010000021">
    <property type="protein sequence ID" value="MBD2846193.1"/>
    <property type="molecule type" value="Genomic_DNA"/>
</dbReference>
<dbReference type="RefSeq" id="WP_190918394.1">
    <property type="nucleotide sequence ID" value="NZ_JACXIZ010000021.1"/>
</dbReference>
<dbReference type="Pfam" id="PF20765">
    <property type="entry name" value="Phage_tail_terminator_8"/>
    <property type="match status" value="1"/>
</dbReference>
<accession>A0A927BSY1</accession>
<evidence type="ECO:0000313" key="2">
    <source>
        <dbReference type="Proteomes" id="UP000621560"/>
    </source>
</evidence>
<dbReference type="InterPro" id="IPR049254">
    <property type="entry name" value="Phage_tail_terminator"/>
</dbReference>
<gene>
    <name evidence="1" type="ORF">IDH44_13385</name>
</gene>
<keyword evidence="2" id="KW-1185">Reference proteome</keyword>